<dbReference type="InterPro" id="IPR016181">
    <property type="entry name" value="Acyl_CoA_acyltransferase"/>
</dbReference>
<accession>A0ABT5YSX2</accession>
<keyword evidence="2" id="KW-1185">Reference proteome</keyword>
<dbReference type="EMBL" id="JARHTQ010000002">
    <property type="protein sequence ID" value="MDF2254710.1"/>
    <property type="molecule type" value="Genomic_DNA"/>
</dbReference>
<comment type="caution">
    <text evidence="1">The sequence shown here is derived from an EMBL/GenBank/DDBJ whole genome shotgun (WGS) entry which is preliminary data.</text>
</comment>
<sequence length="192" mass="20876">MDVTHAVTTTVYPGESALTIVEEFVHLRRLSSQGHSPQRVEQQIGGMRDRLAQDARKPGFLAVTARIGSRLCGFGTAVRSTDPVPAHPAPDAWLPHQWPADAMQITDLTVAPVARGRGVRTRLLDVLLLPALDDRAWVAADPGDRATLVFFRCQGWRQTVFPSPGNPSDERAQVVLLAPRHPALADASAAPW</sequence>
<evidence type="ECO:0000313" key="2">
    <source>
        <dbReference type="Proteomes" id="UP001220022"/>
    </source>
</evidence>
<protein>
    <recommendedName>
        <fullName evidence="3">GNAT family N-acetyltransferase</fullName>
    </recommendedName>
</protein>
<reference evidence="1 2" key="1">
    <citation type="submission" date="2023-03" db="EMBL/GenBank/DDBJ databases">
        <title>Draft genome sequence of type strain Streptomyces ferralitis JCM 14344.</title>
        <authorList>
            <person name="Klaysubun C."/>
            <person name="Duangmal K."/>
        </authorList>
    </citation>
    <scope>NUCLEOTIDE SEQUENCE [LARGE SCALE GENOMIC DNA]</scope>
    <source>
        <strain evidence="1 2">JCM 14344</strain>
    </source>
</reference>
<dbReference type="RefSeq" id="WP_275807687.1">
    <property type="nucleotide sequence ID" value="NZ_BAAANM010000008.1"/>
</dbReference>
<name>A0ABT5YSX2_9ACTN</name>
<evidence type="ECO:0008006" key="3">
    <source>
        <dbReference type="Google" id="ProtNLM"/>
    </source>
</evidence>
<gene>
    <name evidence="1" type="ORF">P2L57_02840</name>
</gene>
<evidence type="ECO:0000313" key="1">
    <source>
        <dbReference type="EMBL" id="MDF2254710.1"/>
    </source>
</evidence>
<dbReference type="SUPFAM" id="SSF55729">
    <property type="entry name" value="Acyl-CoA N-acyltransferases (Nat)"/>
    <property type="match status" value="1"/>
</dbReference>
<dbReference type="Gene3D" id="3.40.630.30">
    <property type="match status" value="1"/>
</dbReference>
<organism evidence="1 2">
    <name type="scientific">Streptantibioticus ferralitis</name>
    <dbReference type="NCBI Taxonomy" id="236510"/>
    <lineage>
        <taxon>Bacteria</taxon>
        <taxon>Bacillati</taxon>
        <taxon>Actinomycetota</taxon>
        <taxon>Actinomycetes</taxon>
        <taxon>Kitasatosporales</taxon>
        <taxon>Streptomycetaceae</taxon>
        <taxon>Streptantibioticus</taxon>
    </lineage>
</organism>
<dbReference type="Proteomes" id="UP001220022">
    <property type="component" value="Unassembled WGS sequence"/>
</dbReference>
<proteinExistence type="predicted"/>